<name>A0A2L2BNK5_9MICO</name>
<evidence type="ECO:0000313" key="1">
    <source>
        <dbReference type="EMBL" id="AVG23246.1"/>
    </source>
</evidence>
<protein>
    <submittedName>
        <fullName evidence="1">Uncharacterized protein</fullName>
    </submittedName>
</protein>
<keyword evidence="2" id="KW-1185">Reference proteome</keyword>
<dbReference type="AlphaFoldDB" id="A0A2L2BNK5"/>
<proteinExistence type="predicted"/>
<accession>A0A2L2BNK5</accession>
<dbReference type="OrthoDB" id="4724472at2"/>
<dbReference type="RefSeq" id="WP_158665456.1">
    <property type="nucleotide sequence ID" value="NZ_CP026923.1"/>
</dbReference>
<dbReference type="Proteomes" id="UP000243077">
    <property type="component" value="Chromosome"/>
</dbReference>
<reference evidence="1 2" key="1">
    <citation type="submission" date="2018-02" db="EMBL/GenBank/DDBJ databases">
        <title>Complete genome of the streamlined marine actinobacterium Pontimonas salivibrio CL-TW6 adapted to coastal planktonic lifestype.</title>
        <authorList>
            <person name="Cho B.C."/>
            <person name="Hardies S.C."/>
            <person name="Jang G.I."/>
            <person name="Hwang C.Y."/>
        </authorList>
    </citation>
    <scope>NUCLEOTIDE SEQUENCE [LARGE SCALE GENOMIC DNA]</scope>
    <source>
        <strain evidence="1 2">CL-TW6</strain>
    </source>
</reference>
<organism evidence="1 2">
    <name type="scientific">Pontimonas salivibrio</name>
    <dbReference type="NCBI Taxonomy" id="1159327"/>
    <lineage>
        <taxon>Bacteria</taxon>
        <taxon>Bacillati</taxon>
        <taxon>Actinomycetota</taxon>
        <taxon>Actinomycetes</taxon>
        <taxon>Micrococcales</taxon>
        <taxon>Microbacteriaceae</taxon>
        <taxon>Pontimonas</taxon>
    </lineage>
</organism>
<dbReference type="KEGG" id="psai:C3B54_11245"/>
<dbReference type="EMBL" id="CP026923">
    <property type="protein sequence ID" value="AVG23246.1"/>
    <property type="molecule type" value="Genomic_DNA"/>
</dbReference>
<evidence type="ECO:0000313" key="2">
    <source>
        <dbReference type="Proteomes" id="UP000243077"/>
    </source>
</evidence>
<sequence>MARIIGIYNADGGLRGELAYVLGHMVGAVECALCDITHSPIRKKKAWKEMETRLAGEGHDIVLRHRNETTDAEAQASAGREPCVLIEGDDGQLSMIMDWNDLSVSDGSVETFERILRSKLLMY</sequence>
<gene>
    <name evidence="1" type="ORF">C3B54_11245</name>
</gene>